<reference evidence="2 3" key="1">
    <citation type="journal article" date="2024" name="J Genomics">
        <title>Draft genome sequencing and assembly of Favolaschia claudopus CIRM-BRFM 2984 isolated from oak limbs.</title>
        <authorList>
            <person name="Navarro D."/>
            <person name="Drula E."/>
            <person name="Chaduli D."/>
            <person name="Cazenave R."/>
            <person name="Ahrendt S."/>
            <person name="Wang J."/>
            <person name="Lipzen A."/>
            <person name="Daum C."/>
            <person name="Barry K."/>
            <person name="Grigoriev I.V."/>
            <person name="Favel A."/>
            <person name="Rosso M.N."/>
            <person name="Martin F."/>
        </authorList>
    </citation>
    <scope>NUCLEOTIDE SEQUENCE [LARGE SCALE GENOMIC DNA]</scope>
    <source>
        <strain evidence="2 3">CIRM-BRFM 2984</strain>
    </source>
</reference>
<feature type="region of interest" description="Disordered" evidence="1">
    <location>
        <begin position="1"/>
        <end position="99"/>
    </location>
</feature>
<comment type="caution">
    <text evidence="2">The sequence shown here is derived from an EMBL/GenBank/DDBJ whole genome shotgun (WGS) entry which is preliminary data.</text>
</comment>
<dbReference type="Proteomes" id="UP001362999">
    <property type="component" value="Unassembled WGS sequence"/>
</dbReference>
<evidence type="ECO:0000256" key="1">
    <source>
        <dbReference type="SAM" id="MobiDB-lite"/>
    </source>
</evidence>
<evidence type="ECO:0000313" key="2">
    <source>
        <dbReference type="EMBL" id="KAK7006660.1"/>
    </source>
</evidence>
<dbReference type="AlphaFoldDB" id="A0AAW0ACP9"/>
<dbReference type="EMBL" id="JAWWNJ010000075">
    <property type="protein sequence ID" value="KAK7006660.1"/>
    <property type="molecule type" value="Genomic_DNA"/>
</dbReference>
<name>A0AAW0ACP9_9AGAR</name>
<evidence type="ECO:0000313" key="3">
    <source>
        <dbReference type="Proteomes" id="UP001362999"/>
    </source>
</evidence>
<accession>A0AAW0ACP9</accession>
<gene>
    <name evidence="2" type="ORF">R3P38DRAFT_3214008</name>
</gene>
<feature type="compositionally biased region" description="Basic residues" evidence="1">
    <location>
        <begin position="1"/>
        <end position="12"/>
    </location>
</feature>
<organism evidence="2 3">
    <name type="scientific">Favolaschia claudopus</name>
    <dbReference type="NCBI Taxonomy" id="2862362"/>
    <lineage>
        <taxon>Eukaryota</taxon>
        <taxon>Fungi</taxon>
        <taxon>Dikarya</taxon>
        <taxon>Basidiomycota</taxon>
        <taxon>Agaricomycotina</taxon>
        <taxon>Agaricomycetes</taxon>
        <taxon>Agaricomycetidae</taxon>
        <taxon>Agaricales</taxon>
        <taxon>Marasmiineae</taxon>
        <taxon>Mycenaceae</taxon>
        <taxon>Favolaschia</taxon>
    </lineage>
</organism>
<proteinExistence type="predicted"/>
<keyword evidence="3" id="KW-1185">Reference proteome</keyword>
<protein>
    <submittedName>
        <fullName evidence="2">Uncharacterized protein</fullName>
    </submittedName>
</protein>
<sequence>MIKKSRTKRKGKPSGTRVVDPPHVPEVPPVTVLSPEIVIDRDDGDPPSSRQPVGTSARNDIPLADVRDGLGASTWRPDHLSPLTSMPSPPPTGCLRSASWTLPTTSTPLVNNSNSLFAMQPLNG</sequence>
<feature type="compositionally biased region" description="Polar residues" evidence="1">
    <location>
        <begin position="48"/>
        <end position="58"/>
    </location>
</feature>